<protein>
    <submittedName>
        <fullName evidence="1">Unnamed protein product</fullName>
    </submittedName>
</protein>
<evidence type="ECO:0000313" key="1">
    <source>
        <dbReference type="EMBL" id="GMF31557.1"/>
    </source>
</evidence>
<gene>
    <name evidence="1" type="ORF">Plil01_001349100</name>
</gene>
<dbReference type="Proteomes" id="UP001165083">
    <property type="component" value="Unassembled WGS sequence"/>
</dbReference>
<accession>A0A9W6UFH1</accession>
<reference evidence="1" key="1">
    <citation type="submission" date="2023-04" db="EMBL/GenBank/DDBJ databases">
        <title>Phytophthora lilii NBRC 32176.</title>
        <authorList>
            <person name="Ichikawa N."/>
            <person name="Sato H."/>
            <person name="Tonouchi N."/>
        </authorList>
    </citation>
    <scope>NUCLEOTIDE SEQUENCE</scope>
    <source>
        <strain evidence="1">NBRC 32176</strain>
    </source>
</reference>
<dbReference type="EMBL" id="BSXW01000914">
    <property type="protein sequence ID" value="GMF31557.1"/>
    <property type="molecule type" value="Genomic_DNA"/>
</dbReference>
<keyword evidence="2" id="KW-1185">Reference proteome</keyword>
<organism evidence="1 2">
    <name type="scientific">Phytophthora lilii</name>
    <dbReference type="NCBI Taxonomy" id="2077276"/>
    <lineage>
        <taxon>Eukaryota</taxon>
        <taxon>Sar</taxon>
        <taxon>Stramenopiles</taxon>
        <taxon>Oomycota</taxon>
        <taxon>Peronosporomycetes</taxon>
        <taxon>Peronosporales</taxon>
        <taxon>Peronosporaceae</taxon>
        <taxon>Phytophthora</taxon>
    </lineage>
</organism>
<evidence type="ECO:0000313" key="2">
    <source>
        <dbReference type="Proteomes" id="UP001165083"/>
    </source>
</evidence>
<dbReference type="AlphaFoldDB" id="A0A9W6UFH1"/>
<dbReference type="OrthoDB" id="95392at2759"/>
<comment type="caution">
    <text evidence="1">The sequence shown here is derived from an EMBL/GenBank/DDBJ whole genome shotgun (WGS) entry which is preliminary data.</text>
</comment>
<name>A0A9W6UFH1_9STRA</name>
<dbReference type="PANTHER" id="PTHR22538:SF1">
    <property type="entry name" value="VWFD DOMAIN-CONTAINING PROTEIN"/>
    <property type="match status" value="1"/>
</dbReference>
<proteinExistence type="predicted"/>
<dbReference type="PANTHER" id="PTHR22538">
    <property type="entry name" value="CILIA- AND FLAGELLA-ASSOCIATED PROTEIN 74"/>
    <property type="match status" value="1"/>
</dbReference>
<sequence length="248" mass="26717">MQIHGQSEFNVFARPAASDDKLKWLWHDLLTDTRFGGQFSGRASHAMYHARNFSILSVLNDATPSPVASVCGEVINCASGKLFQTSFAGAEFALCSSGASGFSGYSSDITIAVEYVDNFGNTAAYALPNTLTRCPRTARPSTLTTTALPLLTGVDVPTSLRNLKQASHLAVAAPTCKCKSTPRPCIFFHGSGNLNEEKGLQHTPKKLKHEFGDISGHAPCCSTIKYAVLYIIDYGWMNDTSIATTLSR</sequence>